<protein>
    <submittedName>
        <fullName evidence="2">VOC family protein</fullName>
    </submittedName>
</protein>
<dbReference type="SUPFAM" id="SSF54593">
    <property type="entry name" value="Glyoxalase/Bleomycin resistance protein/Dihydroxybiphenyl dioxygenase"/>
    <property type="match status" value="1"/>
</dbReference>
<dbReference type="InterPro" id="IPR004360">
    <property type="entry name" value="Glyas_Fos-R_dOase_dom"/>
</dbReference>
<dbReference type="Proteomes" id="UP000297496">
    <property type="component" value="Unassembled WGS sequence"/>
</dbReference>
<evidence type="ECO:0000259" key="1">
    <source>
        <dbReference type="PROSITE" id="PS51819"/>
    </source>
</evidence>
<dbReference type="OrthoDB" id="9804907at2"/>
<dbReference type="Gene3D" id="3.10.180.10">
    <property type="entry name" value="2,3-Dihydroxybiphenyl 1,2-Dioxygenase, domain 1"/>
    <property type="match status" value="1"/>
</dbReference>
<dbReference type="Pfam" id="PF00903">
    <property type="entry name" value="Glyoxalase"/>
    <property type="match status" value="1"/>
</dbReference>
<organism evidence="2 3">
    <name type="scientific">Nocardioides eburneiflavus</name>
    <dbReference type="NCBI Taxonomy" id="2518372"/>
    <lineage>
        <taxon>Bacteria</taxon>
        <taxon>Bacillati</taxon>
        <taxon>Actinomycetota</taxon>
        <taxon>Actinomycetes</taxon>
        <taxon>Propionibacteriales</taxon>
        <taxon>Nocardioidaceae</taxon>
        <taxon>Nocardioides</taxon>
    </lineage>
</organism>
<dbReference type="InterPro" id="IPR029068">
    <property type="entry name" value="Glyas_Bleomycin-R_OHBP_Dase"/>
</dbReference>
<name>A0A4Z1CJG8_9ACTN</name>
<feature type="domain" description="VOC" evidence="1">
    <location>
        <begin position="2"/>
        <end position="126"/>
    </location>
</feature>
<comment type="caution">
    <text evidence="2">The sequence shown here is derived from an EMBL/GenBank/DDBJ whole genome shotgun (WGS) entry which is preliminary data.</text>
</comment>
<dbReference type="AlphaFoldDB" id="A0A4Z1CJG8"/>
<dbReference type="PROSITE" id="PS51819">
    <property type="entry name" value="VOC"/>
    <property type="match status" value="1"/>
</dbReference>
<accession>A0A4Z1CJG8</accession>
<dbReference type="InterPro" id="IPR037523">
    <property type="entry name" value="VOC_core"/>
</dbReference>
<dbReference type="EMBL" id="SRRO01000001">
    <property type="protein sequence ID" value="TGN64013.1"/>
    <property type="molecule type" value="Genomic_DNA"/>
</dbReference>
<gene>
    <name evidence="2" type="ORF">EXE59_08655</name>
</gene>
<reference evidence="2 3" key="1">
    <citation type="submission" date="2019-04" db="EMBL/GenBank/DDBJ databases">
        <title>Three New Species of Nocardioides, Nocardioides euryhalodurans sp. nov., Nocardioides seonyuensis sp. nov. and Nocardioides eburneoflavus sp. nov. Isolated from Soil.</title>
        <authorList>
            <person name="Roh S.G."/>
            <person name="Lee C."/>
            <person name="Kim M.-K."/>
            <person name="Kim S.B."/>
        </authorList>
    </citation>
    <scope>NUCLEOTIDE SEQUENCE [LARGE SCALE GENOMIC DNA]</scope>
    <source>
        <strain evidence="2 3">MMS17-SY213</strain>
    </source>
</reference>
<proteinExistence type="predicted"/>
<evidence type="ECO:0000313" key="3">
    <source>
        <dbReference type="Proteomes" id="UP000297496"/>
    </source>
</evidence>
<sequence length="129" mass="14047">MSLTHRTVAMMLPVTDVDRARTFYSESLGLDYTGPNDEGAAVFALDGGSSLVLLPRPDSHPSESTAMSFEVDDISAEIGELEGRGVVFEDYDLPDLRTVDHVCVLGSEKAAWFKDPSGNVLCLHEDLTR</sequence>
<dbReference type="RefSeq" id="WP_135838543.1">
    <property type="nucleotide sequence ID" value="NZ_SRRO01000001.1"/>
</dbReference>
<keyword evidence="3" id="KW-1185">Reference proteome</keyword>
<evidence type="ECO:0000313" key="2">
    <source>
        <dbReference type="EMBL" id="TGN64013.1"/>
    </source>
</evidence>